<comment type="caution">
    <text evidence="1">The sequence shown here is derived from an EMBL/GenBank/DDBJ whole genome shotgun (WGS) entry which is preliminary data.</text>
</comment>
<name>A0A5N5SK11_9CRUS</name>
<feature type="non-terminal residue" evidence="1">
    <location>
        <position position="414"/>
    </location>
</feature>
<proteinExistence type="predicted"/>
<dbReference type="Proteomes" id="UP000326759">
    <property type="component" value="Unassembled WGS sequence"/>
</dbReference>
<accession>A0A5N5SK11</accession>
<protein>
    <submittedName>
        <fullName evidence="1">Uncharacterized protein</fullName>
    </submittedName>
</protein>
<organism evidence="1 2">
    <name type="scientific">Armadillidium nasatum</name>
    <dbReference type="NCBI Taxonomy" id="96803"/>
    <lineage>
        <taxon>Eukaryota</taxon>
        <taxon>Metazoa</taxon>
        <taxon>Ecdysozoa</taxon>
        <taxon>Arthropoda</taxon>
        <taxon>Crustacea</taxon>
        <taxon>Multicrustacea</taxon>
        <taxon>Malacostraca</taxon>
        <taxon>Eumalacostraca</taxon>
        <taxon>Peracarida</taxon>
        <taxon>Isopoda</taxon>
        <taxon>Oniscidea</taxon>
        <taxon>Crinocheta</taxon>
        <taxon>Armadillidiidae</taxon>
        <taxon>Armadillidium</taxon>
    </lineage>
</organism>
<gene>
    <name evidence="1" type="ORF">Anas_13912</name>
</gene>
<evidence type="ECO:0000313" key="2">
    <source>
        <dbReference type="Proteomes" id="UP000326759"/>
    </source>
</evidence>
<sequence length="414" mass="46991">MIVLRMSSFCKALSMNILELEGQSNSQKDLLYIQKRKIEDAKGILCNALHNLQQIKETKCSTDVEKNYVSKLCLQKFKPLLHDLCQIKGPATSIVEYVQNETFIKSLFSEESRLKVGHFETLNVSASDFELMPEGYLKLDSVVSFKVVFSDLRRDMNQMIKYFRWKVEVNGSKVETHHSFFFKTFKFEFLIREMNAYTVSFHLLNEHVSGSPFSFMPFSASSVDILNDDLDSLSNPPNTPGKNEDALYKVIPRCTPEKSNCENCNHARFKNTPSPGTPLRRPFLNLQEDKNENGMPALVQIDVNFDFDFHPSLASTGTDLISQNLNNLNLMGNDSSGFDRSGDQSTLKPGFKTILMDQVIIKKNGHDESDSDFGLKFNSENKPSVIRNLSNSDWDVPFNLTSKPKSSVIENKKG</sequence>
<evidence type="ECO:0000313" key="1">
    <source>
        <dbReference type="EMBL" id="KAB7494317.1"/>
    </source>
</evidence>
<keyword evidence="2" id="KW-1185">Reference proteome</keyword>
<dbReference type="AlphaFoldDB" id="A0A5N5SK11"/>
<dbReference type="EMBL" id="SEYY01024199">
    <property type="protein sequence ID" value="KAB7494317.1"/>
    <property type="molecule type" value="Genomic_DNA"/>
</dbReference>
<reference evidence="1 2" key="1">
    <citation type="journal article" date="2019" name="PLoS Biol.">
        <title>Sex chromosomes control vertical transmission of feminizing Wolbachia symbionts in an isopod.</title>
        <authorList>
            <person name="Becking T."/>
            <person name="Chebbi M.A."/>
            <person name="Giraud I."/>
            <person name="Moumen B."/>
            <person name="Laverre T."/>
            <person name="Caubet Y."/>
            <person name="Peccoud J."/>
            <person name="Gilbert C."/>
            <person name="Cordaux R."/>
        </authorList>
    </citation>
    <scope>NUCLEOTIDE SEQUENCE [LARGE SCALE GENOMIC DNA]</scope>
    <source>
        <strain evidence="1">ANa2</strain>
        <tissue evidence="1">Whole body excluding digestive tract and cuticle</tissue>
    </source>
</reference>